<keyword evidence="3" id="KW-0143">Chaperone</keyword>
<name>A0AAN9C0Q8_9CAEN</name>
<dbReference type="EMBL" id="JBAMIC010000002">
    <property type="protein sequence ID" value="KAK7112660.1"/>
    <property type="molecule type" value="Genomic_DNA"/>
</dbReference>
<keyword evidence="2" id="KW-0963">Cytoplasm</keyword>
<evidence type="ECO:0000256" key="2">
    <source>
        <dbReference type="ARBA" id="ARBA00022490"/>
    </source>
</evidence>
<dbReference type="PANTHER" id="PTHR21162:SF0">
    <property type="entry name" value="P53 AND DNA DAMAGE-REGULATED PROTEIN 1"/>
    <property type="match status" value="1"/>
</dbReference>
<gene>
    <name evidence="4" type="ORF">V1264_012081</name>
</gene>
<evidence type="ECO:0000313" key="4">
    <source>
        <dbReference type="EMBL" id="KAK7112660.1"/>
    </source>
</evidence>
<dbReference type="InterPro" id="IPR030482">
    <property type="entry name" value="PDRG1"/>
</dbReference>
<sequence>MEEKGAAPIDSQQLLEHLAQVEDVAEEILTDKQKLIDLNHHWNQTREAMRVLQKDKSDNKQWVCMGNMFIKMEKKSTSRLIEKDFDQTAQEIAKTRTELKPKLSHIRDLEHKEGIKGFHLQPLSKTEIAAINELI</sequence>
<comment type="subcellular location">
    <subcellularLocation>
        <location evidence="1">Cytoplasm</location>
    </subcellularLocation>
</comment>
<evidence type="ECO:0000313" key="5">
    <source>
        <dbReference type="Proteomes" id="UP001374579"/>
    </source>
</evidence>
<evidence type="ECO:0008006" key="6">
    <source>
        <dbReference type="Google" id="ProtNLM"/>
    </source>
</evidence>
<dbReference type="Proteomes" id="UP001374579">
    <property type="component" value="Unassembled WGS sequence"/>
</dbReference>
<evidence type="ECO:0000256" key="3">
    <source>
        <dbReference type="ARBA" id="ARBA00023186"/>
    </source>
</evidence>
<dbReference type="PANTHER" id="PTHR21162">
    <property type="entry name" value="P53 AND DNA DAMAGE-REGULATED PROTEIN"/>
    <property type="match status" value="1"/>
</dbReference>
<dbReference type="CDD" id="cd22860">
    <property type="entry name" value="PDRG1"/>
    <property type="match status" value="1"/>
</dbReference>
<dbReference type="SUPFAM" id="SSF46579">
    <property type="entry name" value="Prefoldin"/>
    <property type="match status" value="1"/>
</dbReference>
<accession>A0AAN9C0Q8</accession>
<keyword evidence="5" id="KW-1185">Reference proteome</keyword>
<proteinExistence type="predicted"/>
<dbReference type="AlphaFoldDB" id="A0AAN9C0Q8"/>
<reference evidence="4 5" key="1">
    <citation type="submission" date="2024-02" db="EMBL/GenBank/DDBJ databases">
        <title>Chromosome-scale genome assembly of the rough periwinkle Littorina saxatilis.</title>
        <authorList>
            <person name="De Jode A."/>
            <person name="Faria R."/>
            <person name="Formenti G."/>
            <person name="Sims Y."/>
            <person name="Smith T.P."/>
            <person name="Tracey A."/>
            <person name="Wood J.M.D."/>
            <person name="Zagrodzka Z.B."/>
            <person name="Johannesson K."/>
            <person name="Butlin R.K."/>
            <person name="Leder E.H."/>
        </authorList>
    </citation>
    <scope>NUCLEOTIDE SEQUENCE [LARGE SCALE GENOMIC DNA]</scope>
    <source>
        <strain evidence="4">Snail1</strain>
        <tissue evidence="4">Muscle</tissue>
    </source>
</reference>
<protein>
    <recommendedName>
        <fullName evidence="6">P53 and DNA damage-regulated protein 1</fullName>
    </recommendedName>
</protein>
<comment type="caution">
    <text evidence="4">The sequence shown here is derived from an EMBL/GenBank/DDBJ whole genome shotgun (WGS) entry which is preliminary data.</text>
</comment>
<evidence type="ECO:0000256" key="1">
    <source>
        <dbReference type="ARBA" id="ARBA00004496"/>
    </source>
</evidence>
<organism evidence="4 5">
    <name type="scientific">Littorina saxatilis</name>
    <dbReference type="NCBI Taxonomy" id="31220"/>
    <lineage>
        <taxon>Eukaryota</taxon>
        <taxon>Metazoa</taxon>
        <taxon>Spiralia</taxon>
        <taxon>Lophotrochozoa</taxon>
        <taxon>Mollusca</taxon>
        <taxon>Gastropoda</taxon>
        <taxon>Caenogastropoda</taxon>
        <taxon>Littorinimorpha</taxon>
        <taxon>Littorinoidea</taxon>
        <taxon>Littorinidae</taxon>
        <taxon>Littorina</taxon>
    </lineage>
</organism>
<dbReference type="GO" id="GO:0005737">
    <property type="term" value="C:cytoplasm"/>
    <property type="evidence" value="ECO:0007669"/>
    <property type="project" value="UniProtKB-SubCell"/>
</dbReference>